<gene>
    <name evidence="2" type="ORF">M9Y10_007279</name>
</gene>
<dbReference type="Proteomes" id="UP001470230">
    <property type="component" value="Unassembled WGS sequence"/>
</dbReference>
<feature type="transmembrane region" description="Helical" evidence="1">
    <location>
        <begin position="160"/>
        <end position="187"/>
    </location>
</feature>
<evidence type="ECO:0000313" key="3">
    <source>
        <dbReference type="Proteomes" id="UP001470230"/>
    </source>
</evidence>
<proteinExistence type="predicted"/>
<comment type="caution">
    <text evidence="2">The sequence shown here is derived from an EMBL/GenBank/DDBJ whole genome shotgun (WGS) entry which is preliminary data.</text>
</comment>
<evidence type="ECO:0000256" key="1">
    <source>
        <dbReference type="SAM" id="Phobius"/>
    </source>
</evidence>
<keyword evidence="1" id="KW-0812">Transmembrane</keyword>
<evidence type="ECO:0000313" key="2">
    <source>
        <dbReference type="EMBL" id="KAK8871547.1"/>
    </source>
</evidence>
<accession>A0ABR2J1R4</accession>
<dbReference type="EMBL" id="JAPFFF010000013">
    <property type="protein sequence ID" value="KAK8871547.1"/>
    <property type="molecule type" value="Genomic_DNA"/>
</dbReference>
<sequence>MNIPHKTIKGKDTYILHNMFGYQINASLIIDYKRISSTNASRNTNLSETVPIKRRPLSQLKRFKSAFKKIQISKNVYNVFCPYSTEITRINEVDQYCRYNHIPMPFNGNYSFIHLFKTLKIETNDQITIQFKSSFFYRYNFFEIPEAYIIFISYTSNNAMFYSGVVMLLIGAIAAISLITFLVLSIVRH</sequence>
<keyword evidence="3" id="KW-1185">Reference proteome</keyword>
<reference evidence="2 3" key="1">
    <citation type="submission" date="2024-04" db="EMBL/GenBank/DDBJ databases">
        <title>Tritrichomonas musculus Genome.</title>
        <authorList>
            <person name="Alves-Ferreira E."/>
            <person name="Grigg M."/>
            <person name="Lorenzi H."/>
            <person name="Galac M."/>
        </authorList>
    </citation>
    <scope>NUCLEOTIDE SEQUENCE [LARGE SCALE GENOMIC DNA]</scope>
    <source>
        <strain evidence="2 3">EAF2021</strain>
    </source>
</reference>
<keyword evidence="1" id="KW-1133">Transmembrane helix</keyword>
<keyword evidence="1" id="KW-0472">Membrane</keyword>
<feature type="transmembrane region" description="Helical" evidence="1">
    <location>
        <begin position="136"/>
        <end position="154"/>
    </location>
</feature>
<protein>
    <submittedName>
        <fullName evidence="2">Uncharacterized protein</fullName>
    </submittedName>
</protein>
<name>A0ABR2J1R4_9EUKA</name>
<organism evidence="2 3">
    <name type="scientific">Tritrichomonas musculus</name>
    <dbReference type="NCBI Taxonomy" id="1915356"/>
    <lineage>
        <taxon>Eukaryota</taxon>
        <taxon>Metamonada</taxon>
        <taxon>Parabasalia</taxon>
        <taxon>Tritrichomonadida</taxon>
        <taxon>Tritrichomonadidae</taxon>
        <taxon>Tritrichomonas</taxon>
    </lineage>
</organism>